<keyword evidence="6 8" id="KW-0472">Membrane</keyword>
<evidence type="ECO:0000256" key="7">
    <source>
        <dbReference type="ARBA" id="ARBA00024033"/>
    </source>
</evidence>
<evidence type="ECO:0000256" key="4">
    <source>
        <dbReference type="ARBA" id="ARBA00022692"/>
    </source>
</evidence>
<comment type="caution">
    <text evidence="9">The sequence shown here is derived from an EMBL/GenBank/DDBJ whole genome shotgun (WGS) entry which is preliminary data.</text>
</comment>
<feature type="transmembrane region" description="Helical" evidence="8">
    <location>
        <begin position="192"/>
        <end position="213"/>
    </location>
</feature>
<dbReference type="RefSeq" id="WP_263414075.1">
    <property type="nucleotide sequence ID" value="NZ_BAABBH010000001.1"/>
</dbReference>
<dbReference type="GO" id="GO:0016757">
    <property type="term" value="F:glycosyltransferase activity"/>
    <property type="evidence" value="ECO:0007669"/>
    <property type="project" value="UniProtKB-KW"/>
</dbReference>
<feature type="transmembrane region" description="Helical" evidence="8">
    <location>
        <begin position="296"/>
        <end position="317"/>
    </location>
</feature>
<keyword evidence="5 8" id="KW-1133">Transmembrane helix</keyword>
<dbReference type="Proteomes" id="UP001634747">
    <property type="component" value="Unassembled WGS sequence"/>
</dbReference>
<evidence type="ECO:0000256" key="1">
    <source>
        <dbReference type="ARBA" id="ARBA00004651"/>
    </source>
</evidence>
<comment type="similarity">
    <text evidence="7">Belongs to the glycosyltransferase 87 family.</text>
</comment>
<evidence type="ECO:0000313" key="10">
    <source>
        <dbReference type="Proteomes" id="UP001634747"/>
    </source>
</evidence>
<proteinExistence type="inferred from homology"/>
<keyword evidence="10" id="KW-1185">Reference proteome</keyword>
<feature type="transmembrane region" description="Helical" evidence="8">
    <location>
        <begin position="140"/>
        <end position="159"/>
    </location>
</feature>
<keyword evidence="2" id="KW-1003">Cell membrane</keyword>
<feature type="transmembrane region" description="Helical" evidence="8">
    <location>
        <begin position="220"/>
        <end position="241"/>
    </location>
</feature>
<dbReference type="Pfam" id="PF09594">
    <property type="entry name" value="GT87"/>
    <property type="match status" value="1"/>
</dbReference>
<evidence type="ECO:0000256" key="5">
    <source>
        <dbReference type="ARBA" id="ARBA00022989"/>
    </source>
</evidence>
<feature type="transmembrane region" description="Helical" evidence="8">
    <location>
        <begin position="13"/>
        <end position="35"/>
    </location>
</feature>
<protein>
    <submittedName>
        <fullName evidence="9">Glycosyltransferase family 87 protein</fullName>
        <ecNumber evidence="9">2.4.-.-</ecNumber>
    </submittedName>
</protein>
<evidence type="ECO:0000256" key="6">
    <source>
        <dbReference type="ARBA" id="ARBA00023136"/>
    </source>
</evidence>
<keyword evidence="3 9" id="KW-0808">Transferase</keyword>
<feature type="transmembrane region" description="Helical" evidence="8">
    <location>
        <begin position="401"/>
        <end position="418"/>
    </location>
</feature>
<keyword evidence="9" id="KW-0328">Glycosyltransferase</keyword>
<sequence length="428" mass="48173">MDFEHPESHDKRLLWYALGSFLLVNVGIWAVYHLLHLGSPANMKGDWISFVHVRQWTDSWLPMLKSLDYFHDHPNEPIYYAKLYDTLIYPLPSLLPMVLLRKIGLQPHELRILAVLSWLACWGVLGFSLLLARVELRRRGGSLSFASVLAVAVIWAGFYPLFKGYALGNASTFLSCAFAALLWAWARGSERAAGVLIAAMTMVKPQFVLLVVWMALRKKWGALASCLIFAGVLFAISFAYFGAHNNLDYIGILASLSHKAQSHFANQSMFGTLNRMTFHGENLPYHPFVYSPNIPWIYRATVLTSLLLTALGLFFPWGKLRGSAGDLGAMTILSVAASPMAWEHHYGVVFAVLAWAWFAYGAWQVRRPWLLALAAFLTCNALSPIHQFLSAKVGWNVLQSYLYFGALLLVFLLMRLARSETRGEPVRM</sequence>
<organism evidence="9 10">
    <name type="scientific">Terriglobus aquaticus</name>
    <dbReference type="NCBI Taxonomy" id="940139"/>
    <lineage>
        <taxon>Bacteria</taxon>
        <taxon>Pseudomonadati</taxon>
        <taxon>Acidobacteriota</taxon>
        <taxon>Terriglobia</taxon>
        <taxon>Terriglobales</taxon>
        <taxon>Acidobacteriaceae</taxon>
        <taxon>Terriglobus</taxon>
    </lineage>
</organism>
<feature type="transmembrane region" description="Helical" evidence="8">
    <location>
        <begin position="112"/>
        <end position="134"/>
    </location>
</feature>
<reference evidence="9 10" key="1">
    <citation type="submission" date="2024-12" db="EMBL/GenBank/DDBJ databases">
        <authorList>
            <person name="Lee Y."/>
        </authorList>
    </citation>
    <scope>NUCLEOTIDE SEQUENCE [LARGE SCALE GENOMIC DNA]</scope>
    <source>
        <strain evidence="9 10">03SUJ4</strain>
    </source>
</reference>
<evidence type="ECO:0000313" key="9">
    <source>
        <dbReference type="EMBL" id="MFN2974359.1"/>
    </source>
</evidence>
<keyword evidence="4 8" id="KW-0812">Transmembrane</keyword>
<dbReference type="EMBL" id="JBJYXY010000001">
    <property type="protein sequence ID" value="MFN2974359.1"/>
    <property type="molecule type" value="Genomic_DNA"/>
</dbReference>
<comment type="subcellular location">
    <subcellularLocation>
        <location evidence="1">Cell membrane</location>
        <topology evidence="1">Multi-pass membrane protein</topology>
    </subcellularLocation>
</comment>
<feature type="transmembrane region" description="Helical" evidence="8">
    <location>
        <begin position="370"/>
        <end position="389"/>
    </location>
</feature>
<accession>A0ABW9KFC4</accession>
<feature type="transmembrane region" description="Helical" evidence="8">
    <location>
        <begin position="166"/>
        <end position="186"/>
    </location>
</feature>
<evidence type="ECO:0000256" key="2">
    <source>
        <dbReference type="ARBA" id="ARBA00022475"/>
    </source>
</evidence>
<dbReference type="InterPro" id="IPR018584">
    <property type="entry name" value="GT87"/>
</dbReference>
<evidence type="ECO:0000256" key="8">
    <source>
        <dbReference type="SAM" id="Phobius"/>
    </source>
</evidence>
<gene>
    <name evidence="9" type="ORF">ACK2TP_01150</name>
</gene>
<name>A0ABW9KFC4_9BACT</name>
<evidence type="ECO:0000256" key="3">
    <source>
        <dbReference type="ARBA" id="ARBA00022679"/>
    </source>
</evidence>
<dbReference type="EC" id="2.4.-.-" evidence="9"/>
<feature type="transmembrane region" description="Helical" evidence="8">
    <location>
        <begin position="346"/>
        <end position="363"/>
    </location>
</feature>